<comment type="caution">
    <text evidence="1">The sequence shown here is derived from an EMBL/GenBank/DDBJ whole genome shotgun (WGS) entry which is preliminary data.</text>
</comment>
<dbReference type="EMBL" id="JAUEPR010000024">
    <property type="protein sequence ID" value="KAK0475198.1"/>
    <property type="molecule type" value="Genomic_DNA"/>
</dbReference>
<evidence type="ECO:0000313" key="2">
    <source>
        <dbReference type="Proteomes" id="UP001175227"/>
    </source>
</evidence>
<dbReference type="AlphaFoldDB" id="A0AA39U696"/>
<name>A0AA39U696_9AGAR</name>
<accession>A0AA39U696</accession>
<evidence type="ECO:0000313" key="1">
    <source>
        <dbReference type="EMBL" id="KAK0475198.1"/>
    </source>
</evidence>
<reference evidence="1" key="1">
    <citation type="submission" date="2023-06" db="EMBL/GenBank/DDBJ databases">
        <authorList>
            <consortium name="Lawrence Berkeley National Laboratory"/>
            <person name="Ahrendt S."/>
            <person name="Sahu N."/>
            <person name="Indic B."/>
            <person name="Wong-Bajracharya J."/>
            <person name="Merenyi Z."/>
            <person name="Ke H.-M."/>
            <person name="Monk M."/>
            <person name="Kocsube S."/>
            <person name="Drula E."/>
            <person name="Lipzen A."/>
            <person name="Balint B."/>
            <person name="Henrissat B."/>
            <person name="Andreopoulos B."/>
            <person name="Martin F.M."/>
            <person name="Harder C.B."/>
            <person name="Rigling D."/>
            <person name="Ford K.L."/>
            <person name="Foster G.D."/>
            <person name="Pangilinan J."/>
            <person name="Papanicolaou A."/>
            <person name="Barry K."/>
            <person name="LaButti K."/>
            <person name="Viragh M."/>
            <person name="Koriabine M."/>
            <person name="Yan M."/>
            <person name="Riley R."/>
            <person name="Champramary S."/>
            <person name="Plett K.L."/>
            <person name="Tsai I.J."/>
            <person name="Slot J."/>
            <person name="Sipos G."/>
            <person name="Plett J."/>
            <person name="Nagy L.G."/>
            <person name="Grigoriev I.V."/>
        </authorList>
    </citation>
    <scope>NUCLEOTIDE SEQUENCE</scope>
    <source>
        <strain evidence="1">ICMP 16352</strain>
    </source>
</reference>
<gene>
    <name evidence="1" type="ORF">IW261DRAFT_509267</name>
</gene>
<dbReference type="Proteomes" id="UP001175227">
    <property type="component" value="Unassembled WGS sequence"/>
</dbReference>
<protein>
    <submittedName>
        <fullName evidence="1">Uncharacterized protein</fullName>
    </submittedName>
</protein>
<sequence length="126" mass="14339">MRRPTFAWQISCLSSNLCASTIFSRPSEHSGCPHGHIIPDPRSNYQLLYSFHGNRNRRCYHLSSLLGLGVNNEWMNALRVLDFQGRQVGQVVFSMFPSPEMGRECWLVGRRLLPLTGSSLDTLDDE</sequence>
<organism evidence="1 2">
    <name type="scientific">Armillaria novae-zelandiae</name>
    <dbReference type="NCBI Taxonomy" id="153914"/>
    <lineage>
        <taxon>Eukaryota</taxon>
        <taxon>Fungi</taxon>
        <taxon>Dikarya</taxon>
        <taxon>Basidiomycota</taxon>
        <taxon>Agaricomycotina</taxon>
        <taxon>Agaricomycetes</taxon>
        <taxon>Agaricomycetidae</taxon>
        <taxon>Agaricales</taxon>
        <taxon>Marasmiineae</taxon>
        <taxon>Physalacriaceae</taxon>
        <taxon>Armillaria</taxon>
    </lineage>
</organism>
<keyword evidence="2" id="KW-1185">Reference proteome</keyword>
<proteinExistence type="predicted"/>